<evidence type="ECO:0000313" key="1">
    <source>
        <dbReference type="EMBL" id="PQM31362.1"/>
    </source>
</evidence>
<proteinExistence type="predicted"/>
<comment type="caution">
    <text evidence="1">The sequence shown here is derived from an EMBL/GenBank/DDBJ whole genome shotgun (WGS) entry which is preliminary data.</text>
</comment>
<dbReference type="Proteomes" id="UP000031565">
    <property type="component" value="Unassembled WGS sequence"/>
</dbReference>
<dbReference type="AlphaFoldDB" id="A0A2P6FD63"/>
<dbReference type="Gene3D" id="2.130.10.10">
    <property type="entry name" value="YVTN repeat-like/Quinoprotein amine dehydrogenase"/>
    <property type="match status" value="1"/>
</dbReference>
<dbReference type="InterPro" id="IPR015943">
    <property type="entry name" value="WD40/YVTN_repeat-like_dom_sf"/>
</dbReference>
<keyword evidence="2" id="KW-1185">Reference proteome</keyword>
<name>A0A2P6FD63_9MOLU</name>
<gene>
    <name evidence="1" type="ORF">SMSRO_SF011850</name>
</gene>
<protein>
    <submittedName>
        <fullName evidence="1">Putative Adhesion Related Protein 2</fullName>
    </submittedName>
</protein>
<reference evidence="1 2" key="1">
    <citation type="journal article" date="2015" name="MBio">
        <title>Genome sequence of the Drosophila melanogaster male-killing Spiroplasma strain MSRO endosymbiont.</title>
        <authorList>
            <person name="Paredes J.C."/>
            <person name="Herren J.K."/>
            <person name="Schupfer F."/>
            <person name="Marin R."/>
            <person name="Claverol S."/>
            <person name="Kuo C.H."/>
            <person name="Lemaitre B."/>
            <person name="Beven L."/>
        </authorList>
    </citation>
    <scope>NUCLEOTIDE SEQUENCE [LARGE SCALE GENOMIC DNA]</scope>
    <source>
        <strain evidence="1 2">MSRO</strain>
    </source>
</reference>
<evidence type="ECO:0000313" key="2">
    <source>
        <dbReference type="Proteomes" id="UP000031565"/>
    </source>
</evidence>
<accession>A0A2P6FD63</accession>
<organism evidence="1 2">
    <name type="scientific">Spiroplasma poulsonii</name>
    <dbReference type="NCBI Taxonomy" id="2138"/>
    <lineage>
        <taxon>Bacteria</taxon>
        <taxon>Bacillati</taxon>
        <taxon>Mycoplasmatota</taxon>
        <taxon>Mollicutes</taxon>
        <taxon>Entomoplasmatales</taxon>
        <taxon>Spiroplasmataceae</taxon>
        <taxon>Spiroplasma</taxon>
    </lineage>
</organism>
<dbReference type="SUPFAM" id="SSF63829">
    <property type="entry name" value="Calcium-dependent phosphotriesterase"/>
    <property type="match status" value="1"/>
</dbReference>
<dbReference type="RefSeq" id="WP_040093502.1">
    <property type="nucleotide sequence ID" value="NZ_CM020866.1"/>
</dbReference>
<sequence length="415" mass="47959">MRKILVILGTLAMSGSTILPSIVTNLTLKQNKLAINQLAINKNPSSEIPSLLGKVKYLSDLKIRLNFDRENILYFKDRLGNVFYEEGNSIYNLKRDWLSWPKKLDQIRSKVNIIKADSDDNVYFGTENGIYKLSAIFKTITKIKEITQSVKSLAFDKSDNIYIGTEQNVYYFNQITKTMTNLFEGWVDTISVDKNDNLYIAAKNGVYKLAARAMNIVELPYPSYYNENELSLNFSNNKAFNENWTSEYSRLLNYPAGIYQSYKNKKITLKVLYTFNLGTINPLNYEKLELIGNNSEFYSKISWGNDPFKGKNPNEFNGSLLKEKILNKNLSSNNFIVLNNNNLKKCFEIQNFNLNYTLWGNKIWGKQFIILSYYFENGNYYLQFSVVYNVLTKGMYRGGGGIWMGFGHGLRLYND</sequence>
<dbReference type="EMBL" id="JTLV02000001">
    <property type="protein sequence ID" value="PQM31362.1"/>
    <property type="molecule type" value="Genomic_DNA"/>
</dbReference>